<sequence>LLNVLKSSRSRTCLPENVCKFFFHCYTYACVASVFMVVGVRCAVCVEWRFSCDETHRITTKTALLFIYYFLFIQINSYAFGETNFSDVKKNEDPDETKQNGKRKVFVVFCGSLFCRSGIGILRKGEVIS</sequence>
<keyword evidence="1" id="KW-1133">Transmembrane helix</keyword>
<feature type="transmembrane region" description="Helical" evidence="1">
    <location>
        <begin position="26"/>
        <end position="50"/>
    </location>
</feature>
<dbReference type="AlphaFoldDB" id="A0A0V1HBW9"/>
<comment type="caution">
    <text evidence="2">The sequence shown here is derived from an EMBL/GenBank/DDBJ whole genome shotgun (WGS) entry which is preliminary data.</text>
</comment>
<feature type="non-terminal residue" evidence="2">
    <location>
        <position position="1"/>
    </location>
</feature>
<dbReference type="OrthoDB" id="5934320at2759"/>
<keyword evidence="1" id="KW-0472">Membrane</keyword>
<proteinExistence type="predicted"/>
<protein>
    <submittedName>
        <fullName evidence="2">Uncharacterized protein</fullName>
    </submittedName>
</protein>
<dbReference type="EMBL" id="JYDP01000089">
    <property type="protein sequence ID" value="KRZ08270.1"/>
    <property type="molecule type" value="Genomic_DNA"/>
</dbReference>
<accession>A0A0V1HBW9</accession>
<evidence type="ECO:0000313" key="3">
    <source>
        <dbReference type="Proteomes" id="UP000055024"/>
    </source>
</evidence>
<keyword evidence="3" id="KW-1185">Reference proteome</keyword>
<feature type="transmembrane region" description="Helical" evidence="1">
    <location>
        <begin position="62"/>
        <end position="81"/>
    </location>
</feature>
<organism evidence="2 3">
    <name type="scientific">Trichinella zimbabwensis</name>
    <dbReference type="NCBI Taxonomy" id="268475"/>
    <lineage>
        <taxon>Eukaryota</taxon>
        <taxon>Metazoa</taxon>
        <taxon>Ecdysozoa</taxon>
        <taxon>Nematoda</taxon>
        <taxon>Enoplea</taxon>
        <taxon>Dorylaimia</taxon>
        <taxon>Trichinellida</taxon>
        <taxon>Trichinellidae</taxon>
        <taxon>Trichinella</taxon>
    </lineage>
</organism>
<keyword evidence="1" id="KW-0812">Transmembrane</keyword>
<gene>
    <name evidence="2" type="ORF">T11_3707</name>
</gene>
<dbReference type="Proteomes" id="UP000055024">
    <property type="component" value="Unassembled WGS sequence"/>
</dbReference>
<name>A0A0V1HBW9_9BILA</name>
<reference evidence="2 3" key="1">
    <citation type="submission" date="2015-01" db="EMBL/GenBank/DDBJ databases">
        <title>Evolution of Trichinella species and genotypes.</title>
        <authorList>
            <person name="Korhonen P.K."/>
            <person name="Edoardo P."/>
            <person name="Giuseppe L.R."/>
            <person name="Gasser R.B."/>
        </authorList>
    </citation>
    <scope>NUCLEOTIDE SEQUENCE [LARGE SCALE GENOMIC DNA]</scope>
    <source>
        <strain evidence="2">ISS1029</strain>
    </source>
</reference>
<feature type="non-terminal residue" evidence="2">
    <location>
        <position position="129"/>
    </location>
</feature>
<evidence type="ECO:0000313" key="2">
    <source>
        <dbReference type="EMBL" id="KRZ08270.1"/>
    </source>
</evidence>
<evidence type="ECO:0000256" key="1">
    <source>
        <dbReference type="SAM" id="Phobius"/>
    </source>
</evidence>